<comment type="caution">
    <text evidence="3">The sequence shown here is derived from an EMBL/GenBank/DDBJ whole genome shotgun (WGS) entry which is preliminary data.</text>
</comment>
<name>A9E0M4_9FLAO</name>
<reference evidence="3 4" key="1">
    <citation type="journal article" date="2011" name="J. Bacteriol.">
        <title>Genome sequence of the algicidal bacterium Kordia algicida OT-1.</title>
        <authorList>
            <person name="Lee H.S."/>
            <person name="Kang S.G."/>
            <person name="Kwon K.K."/>
            <person name="Lee J.H."/>
            <person name="Kim S.J."/>
        </authorList>
    </citation>
    <scope>NUCLEOTIDE SEQUENCE [LARGE SCALE GENOMIC DNA]</scope>
    <source>
        <strain evidence="3 4">OT-1</strain>
    </source>
</reference>
<keyword evidence="4" id="KW-1185">Reference proteome</keyword>
<dbReference type="Pfam" id="PF19578">
    <property type="entry name" value="DUF6090"/>
    <property type="match status" value="1"/>
</dbReference>
<sequence length="228" mass="26535">MGKTTIKKYLKYAFGEIILVVIGILIAVGINNWNQRTQLNSSNVELRKNVINQLEKDILHIETYEKELDTLQNNYLNILDKAHDKSMLKRGSVVGTLLFSLNTMDTDTHVINMIDNAKLNESKASEKLLNLNAAYKIYLEEIKDVEDLIFETITDNLKEIERTQDWYTDFITDFVCKNECISYLKNDKRHKARMASLRFLYVNSYGNIIRALKKDLISYKNDLELIVE</sequence>
<dbReference type="RefSeq" id="WP_007093732.1">
    <property type="nucleotide sequence ID" value="NZ_CP142125.1"/>
</dbReference>
<evidence type="ECO:0000313" key="3">
    <source>
        <dbReference type="EMBL" id="EDP95897.1"/>
    </source>
</evidence>
<dbReference type="HOGENOM" id="CLU_091694_0_0_10"/>
<evidence type="ECO:0000313" key="4">
    <source>
        <dbReference type="Proteomes" id="UP000002945"/>
    </source>
</evidence>
<dbReference type="eggNOG" id="ENOG5032G50">
    <property type="taxonomic scope" value="Bacteria"/>
</dbReference>
<dbReference type="Proteomes" id="UP000002945">
    <property type="component" value="Unassembled WGS sequence"/>
</dbReference>
<protein>
    <submittedName>
        <fullName evidence="3">Uncharacterized protein</fullName>
    </submittedName>
</protein>
<dbReference type="AlphaFoldDB" id="A9E0M4"/>
<feature type="coiled-coil region" evidence="1">
    <location>
        <begin position="54"/>
        <end position="81"/>
    </location>
</feature>
<proteinExistence type="predicted"/>
<dbReference type="InterPro" id="IPR045749">
    <property type="entry name" value="DUF6090"/>
</dbReference>
<keyword evidence="2" id="KW-0472">Membrane</keyword>
<dbReference type="EMBL" id="ABIB01000006">
    <property type="protein sequence ID" value="EDP95897.1"/>
    <property type="molecule type" value="Genomic_DNA"/>
</dbReference>
<dbReference type="STRING" id="391587.KAOT1_05817"/>
<keyword evidence="2" id="KW-1133">Transmembrane helix</keyword>
<gene>
    <name evidence="3" type="ORF">KAOT1_05817</name>
</gene>
<accession>A9E0M4</accession>
<evidence type="ECO:0000256" key="2">
    <source>
        <dbReference type="SAM" id="Phobius"/>
    </source>
</evidence>
<organism evidence="3 4">
    <name type="scientific">Kordia algicida OT-1</name>
    <dbReference type="NCBI Taxonomy" id="391587"/>
    <lineage>
        <taxon>Bacteria</taxon>
        <taxon>Pseudomonadati</taxon>
        <taxon>Bacteroidota</taxon>
        <taxon>Flavobacteriia</taxon>
        <taxon>Flavobacteriales</taxon>
        <taxon>Flavobacteriaceae</taxon>
        <taxon>Kordia</taxon>
    </lineage>
</organism>
<keyword evidence="2" id="KW-0812">Transmembrane</keyword>
<feature type="transmembrane region" description="Helical" evidence="2">
    <location>
        <begin position="12"/>
        <end position="33"/>
    </location>
</feature>
<keyword evidence="1" id="KW-0175">Coiled coil</keyword>
<evidence type="ECO:0000256" key="1">
    <source>
        <dbReference type="SAM" id="Coils"/>
    </source>
</evidence>